<dbReference type="RefSeq" id="WP_007667162.1">
    <property type="nucleotide sequence ID" value="NZ_ABJL02000008.1"/>
</dbReference>
<protein>
    <submittedName>
        <fullName evidence="1">Sel1 repeat protein</fullName>
    </submittedName>
</protein>
<dbReference type="STRING" id="471870.BACINT_04574"/>
<dbReference type="Proteomes" id="UP000004596">
    <property type="component" value="Unassembled WGS sequence"/>
</dbReference>
<dbReference type="eggNOG" id="ENOG5030YDK">
    <property type="taxonomic scope" value="Bacteria"/>
</dbReference>
<dbReference type="InterPro" id="IPR006597">
    <property type="entry name" value="Sel1-like"/>
</dbReference>
<name>B3CH14_9BACE</name>
<dbReference type="InterPro" id="IPR050767">
    <property type="entry name" value="Sel1_AlgK"/>
</dbReference>
<dbReference type="EMBL" id="ABJL02000008">
    <property type="protein sequence ID" value="EDV05428.1"/>
    <property type="molecule type" value="Genomic_DNA"/>
</dbReference>
<dbReference type="Gene3D" id="1.25.40.10">
    <property type="entry name" value="Tetratricopeptide repeat domain"/>
    <property type="match status" value="1"/>
</dbReference>
<dbReference type="OrthoDB" id="1045962at2"/>
<dbReference type="SUPFAM" id="SSF81901">
    <property type="entry name" value="HCP-like"/>
    <property type="match status" value="1"/>
</dbReference>
<dbReference type="PANTHER" id="PTHR11102">
    <property type="entry name" value="SEL-1-LIKE PROTEIN"/>
    <property type="match status" value="1"/>
</dbReference>
<dbReference type="GeneID" id="26162188"/>
<dbReference type="InterPro" id="IPR011990">
    <property type="entry name" value="TPR-like_helical_dom_sf"/>
</dbReference>
<evidence type="ECO:0000313" key="1">
    <source>
        <dbReference type="EMBL" id="EDV05428.1"/>
    </source>
</evidence>
<dbReference type="Pfam" id="PF08238">
    <property type="entry name" value="Sel1"/>
    <property type="match status" value="3"/>
</dbReference>
<gene>
    <name evidence="1" type="ORF">BACINT_04574</name>
</gene>
<sequence length="207" mass="23532">MIIETSKAYGITVGRCKSRLFNLIKNTDTDSEAAFTLGMMYLKGLNVEQNTHKAMFYLNQARSLGHDKADITFAYLYKYGAPDLEKDPLEAAEFFRCAALFSKDEFKELAFVDEDALWEAFNLFLYGGESREPLCVRSALSVLSDLREKRSPYALYLTGEIYHKGLYGEDIDLEVAYSFYQEAADLGCEEAEEVLNLKPSDSIRHCK</sequence>
<evidence type="ECO:0000313" key="2">
    <source>
        <dbReference type="Proteomes" id="UP000004596"/>
    </source>
</evidence>
<reference evidence="1 2" key="2">
    <citation type="submission" date="2008-04" db="EMBL/GenBank/DDBJ databases">
        <authorList>
            <person name="Fulton L."/>
            <person name="Clifton S."/>
            <person name="Fulton B."/>
            <person name="Xu J."/>
            <person name="Minx P."/>
            <person name="Pepin K.H."/>
            <person name="Johnson M."/>
            <person name="Thiruvilangam P."/>
            <person name="Bhonagiri V."/>
            <person name="Nash W.E."/>
            <person name="Mardis E.R."/>
            <person name="Wilson R.K."/>
        </authorList>
    </citation>
    <scope>NUCLEOTIDE SEQUENCE [LARGE SCALE GENOMIC DNA]</scope>
    <source>
        <strain evidence="1 2">DSM 17393</strain>
    </source>
</reference>
<organism evidence="1 2">
    <name type="scientific">Bacteroides intestinalis DSM 17393</name>
    <dbReference type="NCBI Taxonomy" id="471870"/>
    <lineage>
        <taxon>Bacteria</taxon>
        <taxon>Pseudomonadati</taxon>
        <taxon>Bacteroidota</taxon>
        <taxon>Bacteroidia</taxon>
        <taxon>Bacteroidales</taxon>
        <taxon>Bacteroidaceae</taxon>
        <taxon>Bacteroides</taxon>
    </lineage>
</organism>
<dbReference type="AlphaFoldDB" id="B3CH14"/>
<reference evidence="1 2" key="1">
    <citation type="submission" date="2008-04" db="EMBL/GenBank/DDBJ databases">
        <title>Draft genome sequence of Bacteroides intestinalis (DSM 17393).</title>
        <authorList>
            <person name="Sudarsanam P."/>
            <person name="Ley R."/>
            <person name="Guruge J."/>
            <person name="Turnbaugh P.J."/>
            <person name="Mahowald M."/>
            <person name="Liep D."/>
            <person name="Gordon J."/>
        </authorList>
    </citation>
    <scope>NUCLEOTIDE SEQUENCE [LARGE SCALE GENOMIC DNA]</scope>
    <source>
        <strain evidence="1 2">DSM 17393</strain>
    </source>
</reference>
<dbReference type="SMART" id="SM00671">
    <property type="entry name" value="SEL1"/>
    <property type="match status" value="2"/>
</dbReference>
<dbReference type="PANTHER" id="PTHR11102:SF160">
    <property type="entry name" value="ERAD-ASSOCIATED E3 UBIQUITIN-PROTEIN LIGASE COMPONENT HRD3"/>
    <property type="match status" value="1"/>
</dbReference>
<comment type="caution">
    <text evidence="1">The sequence shown here is derived from an EMBL/GenBank/DDBJ whole genome shotgun (WGS) entry which is preliminary data.</text>
</comment>
<accession>B3CH14</accession>
<proteinExistence type="predicted"/>